<dbReference type="CDD" id="cd00637">
    <property type="entry name" value="7tm_classA_rhodopsin-like"/>
    <property type="match status" value="1"/>
</dbReference>
<feature type="transmembrane region" description="Helical" evidence="6">
    <location>
        <begin position="62"/>
        <end position="85"/>
    </location>
</feature>
<dbReference type="AlphaFoldDB" id="A0A183BSA9"/>
<keyword evidence="4 6" id="KW-0472">Membrane</keyword>
<comment type="subcellular location">
    <subcellularLocation>
        <location evidence="1">Membrane</location>
    </subcellularLocation>
</comment>
<dbReference type="Gene3D" id="1.20.1070.10">
    <property type="entry name" value="Rhodopsin 7-helix transmembrane proteins"/>
    <property type="match status" value="1"/>
</dbReference>
<feature type="transmembrane region" description="Helical" evidence="6">
    <location>
        <begin position="163"/>
        <end position="184"/>
    </location>
</feature>
<protein>
    <submittedName>
        <fullName evidence="8">G_PROTEIN_RECEP_F1_2 domain-containing protein</fullName>
    </submittedName>
</protein>
<dbReference type="PANTHER" id="PTHR23360">
    <property type="entry name" value="G-PROTEIN COUPLED RECEPTORS FAMILY 1 PROFILE DOMAIN-CONTAINING PROTEIN-RELATED"/>
    <property type="match status" value="1"/>
</dbReference>
<proteinExistence type="predicted"/>
<evidence type="ECO:0000313" key="8">
    <source>
        <dbReference type="WBParaSite" id="GPLIN_000349500"/>
    </source>
</evidence>
<feature type="transmembrane region" description="Helical" evidence="6">
    <location>
        <begin position="91"/>
        <end position="111"/>
    </location>
</feature>
<dbReference type="PANTHER" id="PTHR23360:SF5">
    <property type="entry name" value="G-PROTEIN COUPLED RECEPTORS FAMILY 1 PROFILE DOMAIN-CONTAINING PROTEIN"/>
    <property type="match status" value="1"/>
</dbReference>
<feature type="region of interest" description="Disordered" evidence="5">
    <location>
        <begin position="284"/>
        <end position="337"/>
    </location>
</feature>
<keyword evidence="7" id="KW-1185">Reference proteome</keyword>
<reference evidence="7" key="1">
    <citation type="submission" date="2014-05" db="EMBL/GenBank/DDBJ databases">
        <title>The genome and life-stage specific transcriptomes of Globodera pallida elucidate key aspects of plant parasitism by a cyst nematode.</title>
        <authorList>
            <person name="Cotton J.A."/>
            <person name="Lilley C.J."/>
            <person name="Jones L.M."/>
            <person name="Kikuchi T."/>
            <person name="Reid A.J."/>
            <person name="Thorpe P."/>
            <person name="Tsai I.J."/>
            <person name="Beasley H."/>
            <person name="Blok V."/>
            <person name="Cock P.J.A."/>
            <person name="Van den Akker S.E."/>
            <person name="Holroyd N."/>
            <person name="Hunt M."/>
            <person name="Mantelin S."/>
            <person name="Naghra H."/>
            <person name="Pain A."/>
            <person name="Palomares-Rius J.E."/>
            <person name="Zarowiecki M."/>
            <person name="Berriman M."/>
            <person name="Jones J.T."/>
            <person name="Urwin P.E."/>
        </authorList>
    </citation>
    <scope>NUCLEOTIDE SEQUENCE [LARGE SCALE GENOMIC DNA]</scope>
    <source>
        <strain evidence="7">Lindley</strain>
    </source>
</reference>
<evidence type="ECO:0000256" key="3">
    <source>
        <dbReference type="ARBA" id="ARBA00022989"/>
    </source>
</evidence>
<feature type="compositionally biased region" description="Low complexity" evidence="5">
    <location>
        <begin position="308"/>
        <end position="318"/>
    </location>
</feature>
<evidence type="ECO:0000256" key="1">
    <source>
        <dbReference type="ARBA" id="ARBA00004370"/>
    </source>
</evidence>
<feature type="transmembrane region" description="Helical" evidence="6">
    <location>
        <begin position="30"/>
        <end position="50"/>
    </location>
</feature>
<dbReference type="Proteomes" id="UP000050741">
    <property type="component" value="Unassembled WGS sequence"/>
</dbReference>
<organism evidence="7 8">
    <name type="scientific">Globodera pallida</name>
    <name type="common">Potato cyst nematode worm</name>
    <name type="synonym">Heterodera pallida</name>
    <dbReference type="NCBI Taxonomy" id="36090"/>
    <lineage>
        <taxon>Eukaryota</taxon>
        <taxon>Metazoa</taxon>
        <taxon>Ecdysozoa</taxon>
        <taxon>Nematoda</taxon>
        <taxon>Chromadorea</taxon>
        <taxon>Rhabditida</taxon>
        <taxon>Tylenchina</taxon>
        <taxon>Tylenchomorpha</taxon>
        <taxon>Tylenchoidea</taxon>
        <taxon>Heteroderidae</taxon>
        <taxon>Heteroderinae</taxon>
        <taxon>Globodera</taxon>
    </lineage>
</organism>
<feature type="transmembrane region" description="Helical" evidence="6">
    <location>
        <begin position="196"/>
        <end position="221"/>
    </location>
</feature>
<dbReference type="GO" id="GO:0004930">
    <property type="term" value="F:G protein-coupled receptor activity"/>
    <property type="evidence" value="ECO:0007669"/>
    <property type="project" value="InterPro"/>
</dbReference>
<reference evidence="8" key="2">
    <citation type="submission" date="2016-06" db="UniProtKB">
        <authorList>
            <consortium name="WormBaseParasite"/>
        </authorList>
    </citation>
    <scope>IDENTIFICATION</scope>
</reference>
<dbReference type="GO" id="GO:0016020">
    <property type="term" value="C:membrane"/>
    <property type="evidence" value="ECO:0007669"/>
    <property type="project" value="UniProtKB-SubCell"/>
</dbReference>
<evidence type="ECO:0000313" key="7">
    <source>
        <dbReference type="Proteomes" id="UP000050741"/>
    </source>
</evidence>
<sequence length="458" mass="51359">MPLQNYSMANLAFDRFGYGIFSLELVLSTFFRWLISLPGLVFNAALLYTIKRDKNLRGTCAILLAIGAVCDFCFLLAFSVAFSVALSGRNVISNFGCYFVQFLPVFGLYSYTLLEKNLLVYITPMLTITFGYSTFVLMAASHWTLFIYPDCFGMSSTLLRNGLVINGVSFSCYVLVGLVLLRCWRKNPSSVAKHRIFKSLAAIMALVVGSYFAICAVRLLTVSVTDPFFLLHISPSISALFTCTAASSNAPLLFAFRAMNPSQSLNKKDGKSHRKSPRLIEMAAAKEDKKKTQQKLGPANKHRGNGGESSSSNTTNRGASSAMDRPQNDLRPPIEWADRSERHDSLLSLAEACADNRIVPNHQKSKLHRNQLDLKLHLTVILRNQLDLKLTVILRNLKLHLTVILRNQLDLKLHLTVIRRNPQVPITKTTLCKKFKNLTNFILIRADTLPSLWNWTTK</sequence>
<feature type="transmembrane region" description="Helical" evidence="6">
    <location>
        <begin position="233"/>
        <end position="256"/>
    </location>
</feature>
<keyword evidence="3 6" id="KW-1133">Transmembrane helix</keyword>
<keyword evidence="2 6" id="KW-0812">Transmembrane</keyword>
<dbReference type="SMART" id="SM01381">
    <property type="entry name" value="7TM_GPCR_Srsx"/>
    <property type="match status" value="1"/>
</dbReference>
<evidence type="ECO:0000256" key="6">
    <source>
        <dbReference type="SAM" id="Phobius"/>
    </source>
</evidence>
<accession>A0A183BSA9</accession>
<dbReference type="WBParaSite" id="GPLIN_000349500">
    <property type="protein sequence ID" value="GPLIN_000349500"/>
    <property type="gene ID" value="GPLIN_000349500"/>
</dbReference>
<name>A0A183BSA9_GLOPA</name>
<feature type="transmembrane region" description="Helical" evidence="6">
    <location>
        <begin position="118"/>
        <end position="143"/>
    </location>
</feature>
<evidence type="ECO:0000256" key="5">
    <source>
        <dbReference type="SAM" id="MobiDB-lite"/>
    </source>
</evidence>
<dbReference type="InterPro" id="IPR047130">
    <property type="entry name" value="7TM_GPCR_Srsx_nematod"/>
</dbReference>
<evidence type="ECO:0000256" key="4">
    <source>
        <dbReference type="ARBA" id="ARBA00023136"/>
    </source>
</evidence>
<dbReference type="SUPFAM" id="SSF81321">
    <property type="entry name" value="Family A G protein-coupled receptor-like"/>
    <property type="match status" value="1"/>
</dbReference>
<dbReference type="InterPro" id="IPR000276">
    <property type="entry name" value="GPCR_Rhodpsn"/>
</dbReference>
<evidence type="ECO:0000256" key="2">
    <source>
        <dbReference type="ARBA" id="ARBA00022692"/>
    </source>
</evidence>